<keyword evidence="4" id="KW-0238">DNA-binding</keyword>
<evidence type="ECO:0008006" key="8">
    <source>
        <dbReference type="Google" id="ProtNLM"/>
    </source>
</evidence>
<proteinExistence type="inferred from homology"/>
<evidence type="ECO:0000256" key="1">
    <source>
        <dbReference type="ARBA" id="ARBA00002190"/>
    </source>
</evidence>
<evidence type="ECO:0000313" key="6">
    <source>
        <dbReference type="EMBL" id="RAQ95735.1"/>
    </source>
</evidence>
<evidence type="ECO:0000256" key="2">
    <source>
        <dbReference type="ARBA" id="ARBA00010961"/>
    </source>
</evidence>
<evidence type="ECO:0000256" key="5">
    <source>
        <dbReference type="ARBA" id="ARBA00023172"/>
    </source>
</evidence>
<reference evidence="6 7" key="1">
    <citation type="submission" date="2016-08" db="EMBL/GenBank/DDBJ databases">
        <title>Analysis of Carbohydrate Active Enzymes in Thermogemmatispora T81 Reveals Carbohydrate Degradation Ability.</title>
        <authorList>
            <person name="Tomazini A."/>
            <person name="Lal S."/>
            <person name="Stott M."/>
            <person name="Henrissat B."/>
            <person name="Polikarpov I."/>
            <person name="Sparling R."/>
            <person name="Levin D.B."/>
        </authorList>
    </citation>
    <scope>NUCLEOTIDE SEQUENCE [LARGE SCALE GENOMIC DNA]</scope>
    <source>
        <strain evidence="6 7">T81</strain>
    </source>
</reference>
<dbReference type="GO" id="GO:0003677">
    <property type="term" value="F:DNA binding"/>
    <property type="evidence" value="ECO:0007669"/>
    <property type="project" value="UniProtKB-KW"/>
</dbReference>
<organism evidence="6 7">
    <name type="scientific">Thermogemmatispora tikiterensis</name>
    <dbReference type="NCBI Taxonomy" id="1825093"/>
    <lineage>
        <taxon>Bacteria</taxon>
        <taxon>Bacillati</taxon>
        <taxon>Chloroflexota</taxon>
        <taxon>Ktedonobacteria</taxon>
        <taxon>Thermogemmatisporales</taxon>
        <taxon>Thermogemmatisporaceae</taxon>
        <taxon>Thermogemmatispora</taxon>
    </lineage>
</organism>
<dbReference type="AlphaFoldDB" id="A0A328VNJ0"/>
<dbReference type="Proteomes" id="UP000248706">
    <property type="component" value="Unassembled WGS sequence"/>
</dbReference>
<comment type="similarity">
    <text evidence="2">Belongs to the transposase mutator family.</text>
</comment>
<keyword evidence="5" id="KW-0233">DNA recombination</keyword>
<dbReference type="InterPro" id="IPR001207">
    <property type="entry name" value="Transposase_mutator"/>
</dbReference>
<evidence type="ECO:0000256" key="3">
    <source>
        <dbReference type="ARBA" id="ARBA00022578"/>
    </source>
</evidence>
<comment type="function">
    <text evidence="1">Required for the transposition of the insertion element.</text>
</comment>
<accession>A0A328VNJ0</accession>
<dbReference type="EMBL" id="MCIF01000002">
    <property type="protein sequence ID" value="RAQ95735.1"/>
    <property type="molecule type" value="Genomic_DNA"/>
</dbReference>
<keyword evidence="3" id="KW-0815">Transposition</keyword>
<evidence type="ECO:0000256" key="4">
    <source>
        <dbReference type="ARBA" id="ARBA00023125"/>
    </source>
</evidence>
<dbReference type="GO" id="GO:0004803">
    <property type="term" value="F:transposase activity"/>
    <property type="evidence" value="ECO:0007669"/>
    <property type="project" value="InterPro"/>
</dbReference>
<protein>
    <recommendedName>
        <fullName evidence="8">Mutator family transposase</fullName>
    </recommendedName>
</protein>
<comment type="caution">
    <text evidence="6">The sequence shown here is derived from an EMBL/GenBank/DDBJ whole genome shotgun (WGS) entry which is preliminary data.</text>
</comment>
<sequence length="71" mass="8046">MYACLNTICPSENSEKSTAFTFNQSMLNAIAKKFPDSARQRCVVHKMDDVLSYVPSKRQEAIKDKLKALFS</sequence>
<dbReference type="GO" id="GO:0006313">
    <property type="term" value="P:DNA transposition"/>
    <property type="evidence" value="ECO:0007669"/>
    <property type="project" value="InterPro"/>
</dbReference>
<gene>
    <name evidence="6" type="ORF">A4R35_09330</name>
</gene>
<keyword evidence="7" id="KW-1185">Reference proteome</keyword>
<name>A0A328VNJ0_9CHLR</name>
<evidence type="ECO:0000313" key="7">
    <source>
        <dbReference type="Proteomes" id="UP000248706"/>
    </source>
</evidence>
<dbReference type="Pfam" id="PF00872">
    <property type="entry name" value="Transposase_mut"/>
    <property type="match status" value="1"/>
</dbReference>